<organism evidence="2 3">
    <name type="scientific">Cytobacillus purgationiresistens</name>
    <dbReference type="NCBI Taxonomy" id="863449"/>
    <lineage>
        <taxon>Bacteria</taxon>
        <taxon>Bacillati</taxon>
        <taxon>Bacillota</taxon>
        <taxon>Bacilli</taxon>
        <taxon>Bacillales</taxon>
        <taxon>Bacillaceae</taxon>
        <taxon>Cytobacillus</taxon>
    </lineage>
</organism>
<dbReference type="RefSeq" id="WP_307476126.1">
    <property type="nucleotide sequence ID" value="NZ_JAUSUB010000013.1"/>
</dbReference>
<gene>
    <name evidence="2" type="ORF">J2S17_003029</name>
</gene>
<protein>
    <submittedName>
        <fullName evidence="2">Membrane protein YccC</fullName>
    </submittedName>
</protein>
<feature type="transmembrane region" description="Helical" evidence="1">
    <location>
        <begin position="7"/>
        <end position="23"/>
    </location>
</feature>
<keyword evidence="3" id="KW-1185">Reference proteome</keyword>
<dbReference type="EMBL" id="JAUSUB010000013">
    <property type="protein sequence ID" value="MDQ0271141.1"/>
    <property type="molecule type" value="Genomic_DNA"/>
</dbReference>
<dbReference type="Proteomes" id="UP001238088">
    <property type="component" value="Unassembled WGS sequence"/>
</dbReference>
<proteinExistence type="predicted"/>
<feature type="transmembrane region" description="Helical" evidence="1">
    <location>
        <begin position="52"/>
        <end position="70"/>
    </location>
</feature>
<evidence type="ECO:0000256" key="1">
    <source>
        <dbReference type="SAM" id="Phobius"/>
    </source>
</evidence>
<evidence type="ECO:0000313" key="3">
    <source>
        <dbReference type="Proteomes" id="UP001238088"/>
    </source>
</evidence>
<accession>A0ABU0AIQ8</accession>
<name>A0ABU0AIQ8_9BACI</name>
<evidence type="ECO:0000313" key="2">
    <source>
        <dbReference type="EMBL" id="MDQ0271141.1"/>
    </source>
</evidence>
<sequence length="78" mass="8685">MDRIASVLGYLLAVVVLVAVIMIGLQNFLVLLFSFWLFGCIACFIKFGKEKGFTIGIGYTVIFAGLYGLYTLTDFLFK</sequence>
<feature type="transmembrane region" description="Helical" evidence="1">
    <location>
        <begin position="29"/>
        <end position="45"/>
    </location>
</feature>
<keyword evidence="1" id="KW-0472">Membrane</keyword>
<reference evidence="2 3" key="1">
    <citation type="submission" date="2023-07" db="EMBL/GenBank/DDBJ databases">
        <title>Genomic Encyclopedia of Type Strains, Phase IV (KMG-IV): sequencing the most valuable type-strain genomes for metagenomic binning, comparative biology and taxonomic classification.</title>
        <authorList>
            <person name="Goeker M."/>
        </authorList>
    </citation>
    <scope>NUCLEOTIDE SEQUENCE [LARGE SCALE GENOMIC DNA]</scope>
    <source>
        <strain evidence="2 3">DSM 23494</strain>
    </source>
</reference>
<keyword evidence="1" id="KW-1133">Transmembrane helix</keyword>
<keyword evidence="1" id="KW-0812">Transmembrane</keyword>
<comment type="caution">
    <text evidence="2">The sequence shown here is derived from an EMBL/GenBank/DDBJ whole genome shotgun (WGS) entry which is preliminary data.</text>
</comment>